<dbReference type="Gene3D" id="1.10.3730.20">
    <property type="match status" value="2"/>
</dbReference>
<evidence type="ECO:0000256" key="5">
    <source>
        <dbReference type="ARBA" id="ARBA00023136"/>
    </source>
</evidence>
<proteinExistence type="predicted"/>
<dbReference type="PANTHER" id="PTHR42920">
    <property type="entry name" value="OS03G0707200 PROTEIN-RELATED"/>
    <property type="match status" value="1"/>
</dbReference>
<keyword evidence="9" id="KW-1185">Reference proteome</keyword>
<feature type="transmembrane region" description="Helical" evidence="6">
    <location>
        <begin position="114"/>
        <end position="133"/>
    </location>
</feature>
<dbReference type="Proteomes" id="UP000814385">
    <property type="component" value="Unassembled WGS sequence"/>
</dbReference>
<feature type="transmembrane region" description="Helical" evidence="6">
    <location>
        <begin position="53"/>
        <end position="72"/>
    </location>
</feature>
<dbReference type="InterPro" id="IPR000620">
    <property type="entry name" value="EamA_dom"/>
</dbReference>
<sequence>MTLRTPSLTDVQPLLSSRSQRLLGYGAALGMVLIWSSYFLSLRHGALSPIGQLDMTLFRYAVPGLLLLPLLIQRWSAIRRVHPVWLAGMVLGAGLPFFLLGAIGMGWAPVAQGSTLIPGTAPLFVTLLAVAVFRQPLSRWRRLGLCAVLAGVLCLLWGGQAEGAALGRGQALFLVCSLLWALFTVSMRQSGLSALEAAAVVTVPNGALAVLYLLATATPLTLGSVPGDEWLLQLLVQGVAVGLGSSFLYGFAIRQLGAEITSSIGSLTPVCATLMAWLLLQESITAATALGMALVSLGVVIASGLLQRWAN</sequence>
<name>A0ABS9PBW7_9GAMM</name>
<gene>
    <name evidence="8" type="ORF">HOP52_15925</name>
</gene>
<evidence type="ECO:0000259" key="7">
    <source>
        <dbReference type="Pfam" id="PF00892"/>
    </source>
</evidence>
<feature type="domain" description="EamA" evidence="7">
    <location>
        <begin position="169"/>
        <end position="303"/>
    </location>
</feature>
<evidence type="ECO:0000256" key="4">
    <source>
        <dbReference type="ARBA" id="ARBA00022989"/>
    </source>
</evidence>
<keyword evidence="3 6" id="KW-0812">Transmembrane</keyword>
<accession>A0ABS9PBW7</accession>
<evidence type="ECO:0000256" key="2">
    <source>
        <dbReference type="ARBA" id="ARBA00022475"/>
    </source>
</evidence>
<evidence type="ECO:0000256" key="3">
    <source>
        <dbReference type="ARBA" id="ARBA00022692"/>
    </source>
</evidence>
<feature type="transmembrane region" description="Helical" evidence="6">
    <location>
        <begin position="260"/>
        <end position="280"/>
    </location>
</feature>
<feature type="transmembrane region" description="Helical" evidence="6">
    <location>
        <begin position="165"/>
        <end position="185"/>
    </location>
</feature>
<dbReference type="InterPro" id="IPR051258">
    <property type="entry name" value="Diverse_Substrate_Transporter"/>
</dbReference>
<feature type="transmembrane region" description="Helical" evidence="6">
    <location>
        <begin position="197"/>
        <end position="218"/>
    </location>
</feature>
<evidence type="ECO:0000256" key="6">
    <source>
        <dbReference type="SAM" id="Phobius"/>
    </source>
</evidence>
<keyword evidence="4 6" id="KW-1133">Transmembrane helix</keyword>
<comment type="caution">
    <text evidence="8">The sequence shown here is derived from an EMBL/GenBank/DDBJ whole genome shotgun (WGS) entry which is preliminary data.</text>
</comment>
<keyword evidence="5 6" id="KW-0472">Membrane</keyword>
<evidence type="ECO:0000313" key="9">
    <source>
        <dbReference type="Proteomes" id="UP000814385"/>
    </source>
</evidence>
<protein>
    <submittedName>
        <fullName evidence="8">DMT family transporter</fullName>
    </submittedName>
</protein>
<feature type="domain" description="EamA" evidence="7">
    <location>
        <begin position="23"/>
        <end position="156"/>
    </location>
</feature>
<feature type="transmembrane region" description="Helical" evidence="6">
    <location>
        <begin position="140"/>
        <end position="159"/>
    </location>
</feature>
<comment type="subcellular location">
    <subcellularLocation>
        <location evidence="1">Cell membrane</location>
        <topology evidence="1">Multi-pass membrane protein</topology>
    </subcellularLocation>
</comment>
<evidence type="ECO:0000313" key="8">
    <source>
        <dbReference type="EMBL" id="MCG6659247.1"/>
    </source>
</evidence>
<dbReference type="Pfam" id="PF00892">
    <property type="entry name" value="EamA"/>
    <property type="match status" value="2"/>
</dbReference>
<feature type="transmembrane region" description="Helical" evidence="6">
    <location>
        <begin position="84"/>
        <end position="108"/>
    </location>
</feature>
<keyword evidence="2" id="KW-1003">Cell membrane</keyword>
<evidence type="ECO:0000256" key="1">
    <source>
        <dbReference type="ARBA" id="ARBA00004651"/>
    </source>
</evidence>
<dbReference type="InterPro" id="IPR037185">
    <property type="entry name" value="EmrE-like"/>
</dbReference>
<organism evidence="8 9">
    <name type="scientific">Billgrantia campisalis</name>
    <dbReference type="NCBI Taxonomy" id="74661"/>
    <lineage>
        <taxon>Bacteria</taxon>
        <taxon>Pseudomonadati</taxon>
        <taxon>Pseudomonadota</taxon>
        <taxon>Gammaproteobacteria</taxon>
        <taxon>Oceanospirillales</taxon>
        <taxon>Halomonadaceae</taxon>
        <taxon>Billgrantia</taxon>
    </lineage>
</organism>
<feature type="transmembrane region" description="Helical" evidence="6">
    <location>
        <begin position="286"/>
        <end position="306"/>
    </location>
</feature>
<feature type="transmembrane region" description="Helical" evidence="6">
    <location>
        <begin position="230"/>
        <end position="253"/>
    </location>
</feature>
<dbReference type="EMBL" id="JABFUC010000014">
    <property type="protein sequence ID" value="MCG6659247.1"/>
    <property type="molecule type" value="Genomic_DNA"/>
</dbReference>
<reference evidence="8 9" key="1">
    <citation type="submission" date="2020-05" db="EMBL/GenBank/DDBJ databases">
        <title>Comparative genomic analysis of denitrifying bacteria from Halomonas genus.</title>
        <authorList>
            <person name="Wang L."/>
            <person name="Shao Z."/>
        </authorList>
    </citation>
    <scope>NUCLEOTIDE SEQUENCE [LARGE SCALE GENOMIC DNA]</scope>
    <source>
        <strain evidence="8 9">A4</strain>
    </source>
</reference>
<feature type="transmembrane region" description="Helical" evidence="6">
    <location>
        <begin position="22"/>
        <end position="41"/>
    </location>
</feature>
<dbReference type="SUPFAM" id="SSF103481">
    <property type="entry name" value="Multidrug resistance efflux transporter EmrE"/>
    <property type="match status" value="2"/>
</dbReference>
<dbReference type="RefSeq" id="WP_238978395.1">
    <property type="nucleotide sequence ID" value="NZ_JABFUC010000014.1"/>
</dbReference>
<dbReference type="PANTHER" id="PTHR42920:SF24">
    <property type="entry name" value="AROMATIC AMINO ACID EXPORTER YDDG"/>
    <property type="match status" value="1"/>
</dbReference>